<keyword evidence="3" id="KW-1185">Reference proteome</keyword>
<proteinExistence type="predicted"/>
<name>A0ABW0EKH6_9PSEU</name>
<feature type="chain" id="PRO_5045417465" evidence="1">
    <location>
        <begin position="31"/>
        <end position="258"/>
    </location>
</feature>
<feature type="signal peptide" evidence="1">
    <location>
        <begin position="1"/>
        <end position="30"/>
    </location>
</feature>
<evidence type="ECO:0000313" key="3">
    <source>
        <dbReference type="Proteomes" id="UP001596157"/>
    </source>
</evidence>
<accession>A0ABW0EKH6</accession>
<sequence length="258" mass="28235">MRRTSRLAKAAVTSVTAVAVMVVFPATALAEPPAALPASAPAGDRTYQPALDYDTDGCYPTPAIGPTGTLNPGLAPGGALNGRCRDASDLDNTNAYSRSLCNNGWCAYMYTYYFEKDQATAGPIAIGHRHDWEHIVVWVQGDWGRYVSTSAHGNYTTRHRDSIPWDETGKHPKVVYHKDGVSTHCFRHASHTEPPENHKGAWQYPALVGWDNYPPGIRDRLTAHDFGSATMGIRDQGDKFRNELAKAKPAGIPFDPWA</sequence>
<comment type="caution">
    <text evidence="2">The sequence shown here is derived from an EMBL/GenBank/DDBJ whole genome shotgun (WGS) entry which is preliminary data.</text>
</comment>
<dbReference type="RefSeq" id="WP_378247320.1">
    <property type="nucleotide sequence ID" value="NZ_JBHSKF010000005.1"/>
</dbReference>
<dbReference type="InterPro" id="IPR008701">
    <property type="entry name" value="NPP1"/>
</dbReference>
<dbReference type="EMBL" id="JBHSKF010000005">
    <property type="protein sequence ID" value="MFC5287889.1"/>
    <property type="molecule type" value="Genomic_DNA"/>
</dbReference>
<organism evidence="2 3">
    <name type="scientific">Actinokineospora guangxiensis</name>
    <dbReference type="NCBI Taxonomy" id="1490288"/>
    <lineage>
        <taxon>Bacteria</taxon>
        <taxon>Bacillati</taxon>
        <taxon>Actinomycetota</taxon>
        <taxon>Actinomycetes</taxon>
        <taxon>Pseudonocardiales</taxon>
        <taxon>Pseudonocardiaceae</taxon>
        <taxon>Actinokineospora</taxon>
    </lineage>
</organism>
<evidence type="ECO:0000256" key="1">
    <source>
        <dbReference type="SAM" id="SignalP"/>
    </source>
</evidence>
<dbReference type="Pfam" id="PF05630">
    <property type="entry name" value="NPP1"/>
    <property type="match status" value="1"/>
</dbReference>
<evidence type="ECO:0000313" key="2">
    <source>
        <dbReference type="EMBL" id="MFC5287889.1"/>
    </source>
</evidence>
<keyword evidence="1" id="KW-0732">Signal</keyword>
<dbReference type="PIRSF" id="PIRSF029958">
    <property type="entry name" value="Necrosis-inducing_protein"/>
    <property type="match status" value="1"/>
</dbReference>
<gene>
    <name evidence="2" type="ORF">ACFPM7_12575</name>
</gene>
<reference evidence="3" key="1">
    <citation type="journal article" date="2019" name="Int. J. Syst. Evol. Microbiol.">
        <title>The Global Catalogue of Microorganisms (GCM) 10K type strain sequencing project: providing services to taxonomists for standard genome sequencing and annotation.</title>
        <authorList>
            <consortium name="The Broad Institute Genomics Platform"/>
            <consortium name="The Broad Institute Genome Sequencing Center for Infectious Disease"/>
            <person name="Wu L."/>
            <person name="Ma J."/>
        </authorList>
    </citation>
    <scope>NUCLEOTIDE SEQUENCE [LARGE SCALE GENOMIC DNA]</scope>
    <source>
        <strain evidence="3">CCUG 59778</strain>
    </source>
</reference>
<protein>
    <submittedName>
        <fullName evidence="2">NPP1 family protein</fullName>
    </submittedName>
</protein>
<dbReference type="PANTHER" id="PTHR33657">
    <property type="entry name" value="DOMAIN PROTEIN, PUTATIVE (AFU_ORTHOLOGUE AFUA_5G00600)-RELATED"/>
    <property type="match status" value="1"/>
</dbReference>
<dbReference type="PANTHER" id="PTHR33657:SF6">
    <property type="entry name" value="SECRETED PROTEIN"/>
    <property type="match status" value="1"/>
</dbReference>
<dbReference type="Proteomes" id="UP001596157">
    <property type="component" value="Unassembled WGS sequence"/>
</dbReference>